<feature type="region of interest" description="Disordered" evidence="9">
    <location>
        <begin position="499"/>
        <end position="520"/>
    </location>
</feature>
<dbReference type="SUPFAM" id="SSF48264">
    <property type="entry name" value="Cytochrome P450"/>
    <property type="match status" value="1"/>
</dbReference>
<keyword evidence="4 8" id="KW-0479">Metal-binding</keyword>
<reference evidence="10" key="1">
    <citation type="journal article" date="2020" name="Stud. Mycol.">
        <title>101 Dothideomycetes genomes: a test case for predicting lifestyles and emergence of pathogens.</title>
        <authorList>
            <person name="Haridas S."/>
            <person name="Albert R."/>
            <person name="Binder M."/>
            <person name="Bloem J."/>
            <person name="Labutti K."/>
            <person name="Salamov A."/>
            <person name="Andreopoulos B."/>
            <person name="Baker S."/>
            <person name="Barry K."/>
            <person name="Bills G."/>
            <person name="Bluhm B."/>
            <person name="Cannon C."/>
            <person name="Castanera R."/>
            <person name="Culley D."/>
            <person name="Daum C."/>
            <person name="Ezra D."/>
            <person name="Gonzalez J."/>
            <person name="Henrissat B."/>
            <person name="Kuo A."/>
            <person name="Liang C."/>
            <person name="Lipzen A."/>
            <person name="Lutzoni F."/>
            <person name="Magnuson J."/>
            <person name="Mondo S."/>
            <person name="Nolan M."/>
            <person name="Ohm R."/>
            <person name="Pangilinan J."/>
            <person name="Park H.-J."/>
            <person name="Ramirez L."/>
            <person name="Alfaro M."/>
            <person name="Sun H."/>
            <person name="Tritt A."/>
            <person name="Yoshinaga Y."/>
            <person name="Zwiers L.-H."/>
            <person name="Turgeon B."/>
            <person name="Goodwin S."/>
            <person name="Spatafora J."/>
            <person name="Crous P."/>
            <person name="Grigoriev I."/>
        </authorList>
    </citation>
    <scope>NUCLEOTIDE SEQUENCE</scope>
    <source>
        <strain evidence="10">CBS 122367</strain>
    </source>
</reference>
<dbReference type="InterPro" id="IPR002401">
    <property type="entry name" value="Cyt_P450_E_grp-I"/>
</dbReference>
<dbReference type="Proteomes" id="UP000799291">
    <property type="component" value="Unassembled WGS sequence"/>
</dbReference>
<organism evidence="10 11">
    <name type="scientific">Lentithecium fluviatile CBS 122367</name>
    <dbReference type="NCBI Taxonomy" id="1168545"/>
    <lineage>
        <taxon>Eukaryota</taxon>
        <taxon>Fungi</taxon>
        <taxon>Dikarya</taxon>
        <taxon>Ascomycota</taxon>
        <taxon>Pezizomycotina</taxon>
        <taxon>Dothideomycetes</taxon>
        <taxon>Pleosporomycetidae</taxon>
        <taxon>Pleosporales</taxon>
        <taxon>Massarineae</taxon>
        <taxon>Lentitheciaceae</taxon>
        <taxon>Lentithecium</taxon>
    </lineage>
</organism>
<keyword evidence="5" id="KW-0560">Oxidoreductase</keyword>
<dbReference type="Pfam" id="PF00067">
    <property type="entry name" value="p450"/>
    <property type="match status" value="1"/>
</dbReference>
<proteinExistence type="predicted"/>
<dbReference type="InterPro" id="IPR001128">
    <property type="entry name" value="Cyt_P450"/>
</dbReference>
<sequence>MTLLYVFKSFVASRRLMFKLRKAGYPMPEYNAALGHLLVLKEQMDALPLDCTTNTSFLKISKQFRNGLFYFDLWPFANPLLIVNTPSAATQLAQSPLDKPEQINYAFRHLTDGPNLFTMKEEPWKVWRVLFNPAFSASYMLELVPAIVEESAVFCDLLHEHAQRATMFQLENLTIKLTIDVIGAVSVNSRWNYQLREHPLASALRTQIEWTAFGSEMNPFDRYHPLRPLILWYNNRRLGSLIHGEIMKRYKELRNSSLTTGDSAVKASRSIITLTLKEYLKEKDVSVAETPSKEFLEIASAQLRLFLFAGHDTTSSALIYCYHALSMKPEALQRLRAEHDEVFGDVSMTAETIKKRPQLLNQLPYTLAVIKESLRLWPPASCMRLGKPGVNIVDEDGTSFPTEGCYVWQISLLLHRNPKYWKDPDSFIPERWLVGPEDPLYPTKNAWRPFEFGPRSCLGQTLAVMELKVVLVMTARKFDIRPAYDQWDQKHKSNRTRLAEGNRAYQVEGGGGGAHPAERYPCTVKLRE</sequence>
<evidence type="ECO:0000256" key="7">
    <source>
        <dbReference type="ARBA" id="ARBA00023033"/>
    </source>
</evidence>
<keyword evidence="3 8" id="KW-0349">Heme</keyword>
<dbReference type="GO" id="GO:0005506">
    <property type="term" value="F:iron ion binding"/>
    <property type="evidence" value="ECO:0007669"/>
    <property type="project" value="InterPro"/>
</dbReference>
<feature type="binding site" description="axial binding residue" evidence="8">
    <location>
        <position position="457"/>
    </location>
    <ligand>
        <name>heme</name>
        <dbReference type="ChEBI" id="CHEBI:30413"/>
    </ligand>
    <ligandPart>
        <name>Fe</name>
        <dbReference type="ChEBI" id="CHEBI:18248"/>
    </ligandPart>
</feature>
<evidence type="ECO:0000256" key="8">
    <source>
        <dbReference type="PIRSR" id="PIRSR602401-1"/>
    </source>
</evidence>
<evidence type="ECO:0000256" key="6">
    <source>
        <dbReference type="ARBA" id="ARBA00023004"/>
    </source>
</evidence>
<dbReference type="InterPro" id="IPR050121">
    <property type="entry name" value="Cytochrome_P450_monoxygenase"/>
</dbReference>
<evidence type="ECO:0000256" key="5">
    <source>
        <dbReference type="ARBA" id="ARBA00023002"/>
    </source>
</evidence>
<dbReference type="PRINTS" id="PR00463">
    <property type="entry name" value="EP450I"/>
</dbReference>
<evidence type="ECO:0000313" key="10">
    <source>
        <dbReference type="EMBL" id="KAF2680552.1"/>
    </source>
</evidence>
<accession>A0A6G1IQQ0</accession>
<evidence type="ECO:0000313" key="11">
    <source>
        <dbReference type="Proteomes" id="UP000799291"/>
    </source>
</evidence>
<protein>
    <submittedName>
        <fullName evidence="10">AflN/ verA/ monooxygenase</fullName>
    </submittedName>
</protein>
<dbReference type="GO" id="GO:0016705">
    <property type="term" value="F:oxidoreductase activity, acting on paired donors, with incorporation or reduction of molecular oxygen"/>
    <property type="evidence" value="ECO:0007669"/>
    <property type="project" value="InterPro"/>
</dbReference>
<keyword evidence="11" id="KW-1185">Reference proteome</keyword>
<dbReference type="AlphaFoldDB" id="A0A6G1IQQ0"/>
<keyword evidence="7 10" id="KW-0503">Monooxygenase</keyword>
<dbReference type="PANTHER" id="PTHR24305">
    <property type="entry name" value="CYTOCHROME P450"/>
    <property type="match status" value="1"/>
</dbReference>
<dbReference type="GO" id="GO:0004497">
    <property type="term" value="F:monooxygenase activity"/>
    <property type="evidence" value="ECO:0007669"/>
    <property type="project" value="UniProtKB-KW"/>
</dbReference>
<evidence type="ECO:0000256" key="1">
    <source>
        <dbReference type="ARBA" id="ARBA00001971"/>
    </source>
</evidence>
<evidence type="ECO:0000256" key="3">
    <source>
        <dbReference type="ARBA" id="ARBA00022617"/>
    </source>
</evidence>
<comment type="cofactor">
    <cofactor evidence="1 8">
        <name>heme</name>
        <dbReference type="ChEBI" id="CHEBI:30413"/>
    </cofactor>
</comment>
<dbReference type="EMBL" id="MU005596">
    <property type="protein sequence ID" value="KAF2680552.1"/>
    <property type="molecule type" value="Genomic_DNA"/>
</dbReference>
<comment type="pathway">
    <text evidence="2">Secondary metabolite biosynthesis.</text>
</comment>
<evidence type="ECO:0000256" key="2">
    <source>
        <dbReference type="ARBA" id="ARBA00005179"/>
    </source>
</evidence>
<name>A0A6G1IQQ0_9PLEO</name>
<dbReference type="OrthoDB" id="10029320at2759"/>
<dbReference type="InterPro" id="IPR036396">
    <property type="entry name" value="Cyt_P450_sf"/>
</dbReference>
<keyword evidence="6 8" id="KW-0408">Iron</keyword>
<dbReference type="Gene3D" id="1.10.630.10">
    <property type="entry name" value="Cytochrome P450"/>
    <property type="match status" value="1"/>
</dbReference>
<dbReference type="GO" id="GO:0020037">
    <property type="term" value="F:heme binding"/>
    <property type="evidence" value="ECO:0007669"/>
    <property type="project" value="InterPro"/>
</dbReference>
<dbReference type="PRINTS" id="PR00385">
    <property type="entry name" value="P450"/>
</dbReference>
<dbReference type="PANTHER" id="PTHR24305:SF107">
    <property type="entry name" value="P450, PUTATIVE (EUROFUNG)-RELATED"/>
    <property type="match status" value="1"/>
</dbReference>
<evidence type="ECO:0000256" key="9">
    <source>
        <dbReference type="SAM" id="MobiDB-lite"/>
    </source>
</evidence>
<evidence type="ECO:0000256" key="4">
    <source>
        <dbReference type="ARBA" id="ARBA00022723"/>
    </source>
</evidence>
<dbReference type="CDD" id="cd11051">
    <property type="entry name" value="CYP59-like"/>
    <property type="match status" value="1"/>
</dbReference>
<gene>
    <name evidence="10" type="ORF">K458DRAFT_392899</name>
</gene>